<dbReference type="InterPro" id="IPR057446">
    <property type="entry name" value="PH_bac"/>
</dbReference>
<gene>
    <name evidence="3" type="ORF">GCM10011399_16270</name>
</gene>
<reference evidence="3 4" key="1">
    <citation type="journal article" date="2014" name="Int. J. Syst. Evol. Microbiol.">
        <title>Complete genome sequence of Corynebacterium casei LMG S-19264T (=DSM 44701T), isolated from a smear-ripened cheese.</title>
        <authorList>
            <consortium name="US DOE Joint Genome Institute (JGI-PGF)"/>
            <person name="Walter F."/>
            <person name="Albersmeier A."/>
            <person name="Kalinowski J."/>
            <person name="Ruckert C."/>
        </authorList>
    </citation>
    <scope>NUCLEOTIDE SEQUENCE [LARGE SCALE GENOMIC DNA]</scope>
    <source>
        <strain evidence="3 4">CGMCC 1.12976</strain>
    </source>
</reference>
<dbReference type="RefSeq" id="WP_188676640.1">
    <property type="nucleotide sequence ID" value="NZ_BMGP01000003.1"/>
</dbReference>
<evidence type="ECO:0000259" key="2">
    <source>
        <dbReference type="Pfam" id="PF25362"/>
    </source>
</evidence>
<protein>
    <recommendedName>
        <fullName evidence="2">PH domain-containing protein</fullName>
    </recommendedName>
</protein>
<evidence type="ECO:0000313" key="3">
    <source>
        <dbReference type="EMBL" id="GGF23438.1"/>
    </source>
</evidence>
<keyword evidence="1" id="KW-0812">Transmembrane</keyword>
<sequence length="243" mass="25698">MDPNQIVPAIIVVAILVVIYIGMALAWRARKRRQSAFTVDTVTPTDAGDLLLEVQMLYVATTPANKPLERLALPGLAFRGRGTFIVWQKGVTISVNGEPDVYVPLAQIRSIGTSTFTIDKVVESGGLTRLDWTTALVGSDKARLKAATVGATRREKKAAIADAVKSAHDTTEAIAAASAASAEVDAHHHDDTARAESAAAAEAFAAHSTADVESYVRILDGTDALRVLSTVQSLIPKQEGSLA</sequence>
<feature type="domain" description="PH" evidence="2">
    <location>
        <begin position="43"/>
        <end position="135"/>
    </location>
</feature>
<keyword evidence="4" id="KW-1185">Reference proteome</keyword>
<dbReference type="Pfam" id="PF25362">
    <property type="entry name" value="bPH_11"/>
    <property type="match status" value="1"/>
</dbReference>
<feature type="transmembrane region" description="Helical" evidence="1">
    <location>
        <begin position="6"/>
        <end position="27"/>
    </location>
</feature>
<organism evidence="3 4">
    <name type="scientific">Subtercola lobariae</name>
    <dbReference type="NCBI Taxonomy" id="1588641"/>
    <lineage>
        <taxon>Bacteria</taxon>
        <taxon>Bacillati</taxon>
        <taxon>Actinomycetota</taxon>
        <taxon>Actinomycetes</taxon>
        <taxon>Micrococcales</taxon>
        <taxon>Microbacteriaceae</taxon>
        <taxon>Subtercola</taxon>
    </lineage>
</organism>
<keyword evidence="1" id="KW-1133">Transmembrane helix</keyword>
<dbReference type="Proteomes" id="UP000598775">
    <property type="component" value="Unassembled WGS sequence"/>
</dbReference>
<proteinExistence type="predicted"/>
<keyword evidence="1" id="KW-0472">Membrane</keyword>
<evidence type="ECO:0000256" key="1">
    <source>
        <dbReference type="SAM" id="Phobius"/>
    </source>
</evidence>
<comment type="caution">
    <text evidence="3">The sequence shown here is derived from an EMBL/GenBank/DDBJ whole genome shotgun (WGS) entry which is preliminary data.</text>
</comment>
<evidence type="ECO:0000313" key="4">
    <source>
        <dbReference type="Proteomes" id="UP000598775"/>
    </source>
</evidence>
<dbReference type="AlphaFoldDB" id="A0A917B5M0"/>
<dbReference type="EMBL" id="BMGP01000003">
    <property type="protein sequence ID" value="GGF23438.1"/>
    <property type="molecule type" value="Genomic_DNA"/>
</dbReference>
<name>A0A917B5M0_9MICO</name>
<accession>A0A917B5M0</accession>